<organism evidence="4 5">
    <name type="scientific">Oidiodendron maius (strain Zn)</name>
    <dbReference type="NCBI Taxonomy" id="913774"/>
    <lineage>
        <taxon>Eukaryota</taxon>
        <taxon>Fungi</taxon>
        <taxon>Dikarya</taxon>
        <taxon>Ascomycota</taxon>
        <taxon>Pezizomycotina</taxon>
        <taxon>Leotiomycetes</taxon>
        <taxon>Leotiomycetes incertae sedis</taxon>
        <taxon>Myxotrichaceae</taxon>
        <taxon>Oidiodendron</taxon>
    </lineage>
</organism>
<dbReference type="InParanoid" id="A0A0C3DAN7"/>
<dbReference type="PANTHER" id="PTHR42748">
    <property type="entry name" value="NITROGEN METABOLITE REPRESSION PROTEIN NMRA FAMILY MEMBER"/>
    <property type="match status" value="1"/>
</dbReference>
<sequence length="311" mass="33507">MSKVLVVFGATGQQGGSVAKVVLNDPELSKQYKVRAVTRDPSKPAAQALEKLGAEVVKGDADDAVSLAAVLKGAHTVFAVTVSVLDAVDKTPELTQGKAIADAAVAAGVQFFIFSTLPDVSKISEGKLTTVEHFDLKAKIQEYVRTLPIRQAFYVPAYFMQNFADYMAPQPAGDGTFAVYSFVTPQTQVPLIDIASDTGKFVGAILANPEKYEGKSVIGATTLMSYEEAVAEISRISGKTVKYTQLPESAIRGFMPPLVADMLVGMLYYYQDYGYYGAQTKELVQEAPQTARGKLVTFDEYLAKNIPACLK</sequence>
<dbReference type="CDD" id="cd05251">
    <property type="entry name" value="NmrA_like_SDR_a"/>
    <property type="match status" value="1"/>
</dbReference>
<dbReference type="Gene3D" id="3.90.25.10">
    <property type="entry name" value="UDP-galactose 4-epimerase, domain 1"/>
    <property type="match status" value="1"/>
</dbReference>
<evidence type="ECO:0000256" key="1">
    <source>
        <dbReference type="ARBA" id="ARBA00006328"/>
    </source>
</evidence>
<gene>
    <name evidence="4" type="ORF">OIDMADRAFT_107156</name>
</gene>
<proteinExistence type="inferred from homology"/>
<evidence type="ECO:0000313" key="5">
    <source>
        <dbReference type="Proteomes" id="UP000054321"/>
    </source>
</evidence>
<reference evidence="5" key="2">
    <citation type="submission" date="2015-01" db="EMBL/GenBank/DDBJ databases">
        <title>Evolutionary Origins and Diversification of the Mycorrhizal Mutualists.</title>
        <authorList>
            <consortium name="DOE Joint Genome Institute"/>
            <consortium name="Mycorrhizal Genomics Consortium"/>
            <person name="Kohler A."/>
            <person name="Kuo A."/>
            <person name="Nagy L.G."/>
            <person name="Floudas D."/>
            <person name="Copeland A."/>
            <person name="Barry K.W."/>
            <person name="Cichocki N."/>
            <person name="Veneault-Fourrey C."/>
            <person name="LaButti K."/>
            <person name="Lindquist E.A."/>
            <person name="Lipzen A."/>
            <person name="Lundell T."/>
            <person name="Morin E."/>
            <person name="Murat C."/>
            <person name="Riley R."/>
            <person name="Ohm R."/>
            <person name="Sun H."/>
            <person name="Tunlid A."/>
            <person name="Henrissat B."/>
            <person name="Grigoriev I.V."/>
            <person name="Hibbett D.S."/>
            <person name="Martin F."/>
        </authorList>
    </citation>
    <scope>NUCLEOTIDE SEQUENCE [LARGE SCALE GENOMIC DNA]</scope>
    <source>
        <strain evidence="5">Zn</strain>
    </source>
</reference>
<dbReference type="OrthoDB" id="3358371at2759"/>
<evidence type="ECO:0000259" key="3">
    <source>
        <dbReference type="Pfam" id="PF05368"/>
    </source>
</evidence>
<evidence type="ECO:0000256" key="2">
    <source>
        <dbReference type="ARBA" id="ARBA00022857"/>
    </source>
</evidence>
<name>A0A0C3DAN7_OIDMZ</name>
<dbReference type="STRING" id="913774.A0A0C3DAN7"/>
<keyword evidence="2" id="KW-0521">NADP</keyword>
<dbReference type="EMBL" id="KN832870">
    <property type="protein sequence ID" value="KIN08414.1"/>
    <property type="molecule type" value="Genomic_DNA"/>
</dbReference>
<dbReference type="PANTHER" id="PTHR42748:SF11">
    <property type="entry name" value="NMRA-LIKE DOMAIN-CONTAINING PROTEIN"/>
    <property type="match status" value="1"/>
</dbReference>
<dbReference type="HOGENOM" id="CLU_007383_8_1_1"/>
<accession>A0A0C3DAN7</accession>
<dbReference type="InterPro" id="IPR036291">
    <property type="entry name" value="NAD(P)-bd_dom_sf"/>
</dbReference>
<dbReference type="Gene3D" id="3.40.50.720">
    <property type="entry name" value="NAD(P)-binding Rossmann-like Domain"/>
    <property type="match status" value="1"/>
</dbReference>
<feature type="domain" description="NmrA-like" evidence="3">
    <location>
        <begin position="2"/>
        <end position="302"/>
    </location>
</feature>
<dbReference type="AlphaFoldDB" id="A0A0C3DAN7"/>
<protein>
    <recommendedName>
        <fullName evidence="3">NmrA-like domain-containing protein</fullName>
    </recommendedName>
</protein>
<reference evidence="4 5" key="1">
    <citation type="submission" date="2014-04" db="EMBL/GenBank/DDBJ databases">
        <authorList>
            <consortium name="DOE Joint Genome Institute"/>
            <person name="Kuo A."/>
            <person name="Martino E."/>
            <person name="Perotto S."/>
            <person name="Kohler A."/>
            <person name="Nagy L.G."/>
            <person name="Floudas D."/>
            <person name="Copeland A."/>
            <person name="Barry K.W."/>
            <person name="Cichocki N."/>
            <person name="Veneault-Fourrey C."/>
            <person name="LaButti K."/>
            <person name="Lindquist E.A."/>
            <person name="Lipzen A."/>
            <person name="Lundell T."/>
            <person name="Morin E."/>
            <person name="Murat C."/>
            <person name="Sun H."/>
            <person name="Tunlid A."/>
            <person name="Henrissat B."/>
            <person name="Grigoriev I.V."/>
            <person name="Hibbett D.S."/>
            <person name="Martin F."/>
            <person name="Nordberg H.P."/>
            <person name="Cantor M.N."/>
            <person name="Hua S.X."/>
        </authorList>
    </citation>
    <scope>NUCLEOTIDE SEQUENCE [LARGE SCALE GENOMIC DNA]</scope>
    <source>
        <strain evidence="4 5">Zn</strain>
    </source>
</reference>
<dbReference type="InterPro" id="IPR051164">
    <property type="entry name" value="NmrA-like_oxidored"/>
</dbReference>
<dbReference type="SUPFAM" id="SSF51735">
    <property type="entry name" value="NAD(P)-binding Rossmann-fold domains"/>
    <property type="match status" value="1"/>
</dbReference>
<keyword evidence="5" id="KW-1185">Reference proteome</keyword>
<dbReference type="Pfam" id="PF05368">
    <property type="entry name" value="NmrA"/>
    <property type="match status" value="1"/>
</dbReference>
<dbReference type="Proteomes" id="UP000054321">
    <property type="component" value="Unassembled WGS sequence"/>
</dbReference>
<comment type="similarity">
    <text evidence="1">Belongs to the NmrA-type oxidoreductase family.</text>
</comment>
<evidence type="ECO:0000313" key="4">
    <source>
        <dbReference type="EMBL" id="KIN08414.1"/>
    </source>
</evidence>
<dbReference type="InterPro" id="IPR008030">
    <property type="entry name" value="NmrA-like"/>
</dbReference>
<dbReference type="GO" id="GO:0005634">
    <property type="term" value="C:nucleus"/>
    <property type="evidence" value="ECO:0007669"/>
    <property type="project" value="TreeGrafter"/>
</dbReference>